<organism evidence="2 3">
    <name type="scientific">Pseudomonas deceptionensis</name>
    <dbReference type="NCBI Taxonomy" id="882211"/>
    <lineage>
        <taxon>Bacteria</taxon>
        <taxon>Pseudomonadati</taxon>
        <taxon>Pseudomonadota</taxon>
        <taxon>Gammaproteobacteria</taxon>
        <taxon>Pseudomonadales</taxon>
        <taxon>Pseudomonadaceae</taxon>
        <taxon>Pseudomonas</taxon>
    </lineage>
</organism>
<dbReference type="EMBL" id="FNUD01000002">
    <property type="protein sequence ID" value="SEE83380.1"/>
    <property type="molecule type" value="Genomic_DNA"/>
</dbReference>
<comment type="caution">
    <text evidence="2">The sequence shown here is derived from an EMBL/GenBank/DDBJ whole genome shotgun (WGS) entry which is preliminary data.</text>
</comment>
<evidence type="ECO:0000313" key="2">
    <source>
        <dbReference type="EMBL" id="SEE83380.1"/>
    </source>
</evidence>
<dbReference type="Proteomes" id="UP000183613">
    <property type="component" value="Unassembled WGS sequence"/>
</dbReference>
<dbReference type="OrthoDB" id="6984345at2"/>
<reference evidence="2" key="1">
    <citation type="submission" date="2016-10" db="EMBL/GenBank/DDBJ databases">
        <authorList>
            <person name="Varghese N."/>
            <person name="Submissions S."/>
        </authorList>
    </citation>
    <scope>NUCLEOTIDE SEQUENCE [LARGE SCALE GENOMIC DNA]</scope>
    <source>
        <strain evidence="2">LMG 25555</strain>
    </source>
</reference>
<evidence type="ECO:0000256" key="1">
    <source>
        <dbReference type="SAM" id="MobiDB-lite"/>
    </source>
</evidence>
<dbReference type="PATRIC" id="fig|882211.3.peg.691"/>
<dbReference type="PROSITE" id="PS51257">
    <property type="entry name" value="PROKAR_LIPOPROTEIN"/>
    <property type="match status" value="1"/>
</dbReference>
<gene>
    <name evidence="2" type="ORF">SAMN04489800_2365</name>
</gene>
<dbReference type="AlphaFoldDB" id="A0A0J6JBB7"/>
<keyword evidence="3" id="KW-1185">Reference proteome</keyword>
<dbReference type="RefSeq" id="WP_048358584.1">
    <property type="nucleotide sequence ID" value="NZ_FNUD01000002.1"/>
</dbReference>
<protein>
    <recommendedName>
        <fullName evidence="4">Lipoprotein</fullName>
    </recommendedName>
</protein>
<evidence type="ECO:0008006" key="4">
    <source>
        <dbReference type="Google" id="ProtNLM"/>
    </source>
</evidence>
<accession>A0A0J6JBB7</accession>
<name>A0A0J6JBB7_PSEDM</name>
<evidence type="ECO:0000313" key="3">
    <source>
        <dbReference type="Proteomes" id="UP000183613"/>
    </source>
</evidence>
<proteinExistence type="predicted"/>
<sequence length="201" mass="22369">MKKYFLYPLMALLAGCSTGPYLYPESATGKNAVLHRTCPGPKAAMSFAPLSEELNWVHVLVYVAPPGTSSWPGNLRSVDTELRLFGRLYIPPRLRNLNTPDQRRAAYKQTDPPLWVGAASPMVSVTLATGETYQVSIDQLKTGFDPQEQTSSSRKGTPLGKGDMDDFTLTFPDIYVNDEKVPMAPIHLKKREERYAPVFNC</sequence>
<feature type="region of interest" description="Disordered" evidence="1">
    <location>
        <begin position="141"/>
        <end position="163"/>
    </location>
</feature>